<dbReference type="Proteomes" id="UP000199664">
    <property type="component" value="Unassembled WGS sequence"/>
</dbReference>
<evidence type="ECO:0000313" key="2">
    <source>
        <dbReference type="Proteomes" id="UP000199664"/>
    </source>
</evidence>
<dbReference type="EMBL" id="FOAN01000008">
    <property type="protein sequence ID" value="SEM20390.1"/>
    <property type="molecule type" value="Genomic_DNA"/>
</dbReference>
<name>A0A1H7WFY8_9HYPH</name>
<organism evidence="1 2">
    <name type="scientific">Bosea lupini</name>
    <dbReference type="NCBI Taxonomy" id="1036779"/>
    <lineage>
        <taxon>Bacteria</taxon>
        <taxon>Pseudomonadati</taxon>
        <taxon>Pseudomonadota</taxon>
        <taxon>Alphaproteobacteria</taxon>
        <taxon>Hyphomicrobiales</taxon>
        <taxon>Boseaceae</taxon>
        <taxon>Bosea</taxon>
    </lineage>
</organism>
<protein>
    <submittedName>
        <fullName evidence="1">Uncharacterized protein</fullName>
    </submittedName>
</protein>
<evidence type="ECO:0000313" key="1">
    <source>
        <dbReference type="EMBL" id="SEM20390.1"/>
    </source>
</evidence>
<dbReference type="AlphaFoldDB" id="A0A1H7WFY8"/>
<sequence length="86" mass="9484">MQYPPANPPMIDLASLLAKSARGVMREARMQNRLSRRTEANKLRSTLYGVQGGEGESARGIKQHRCDAAVAQLVSEIERYKALAAQ</sequence>
<accession>A0A1H7WFY8</accession>
<gene>
    <name evidence="1" type="ORF">SAMN04515666_108156</name>
</gene>
<proteinExistence type="predicted"/>
<reference evidence="2" key="1">
    <citation type="submission" date="2016-10" db="EMBL/GenBank/DDBJ databases">
        <authorList>
            <person name="Varghese N."/>
            <person name="Submissions S."/>
        </authorList>
    </citation>
    <scope>NUCLEOTIDE SEQUENCE [LARGE SCALE GENOMIC DNA]</scope>
    <source>
        <strain evidence="2">LMG 26383,CCUG 61248,R- 45681</strain>
    </source>
</reference>
<keyword evidence="2" id="KW-1185">Reference proteome</keyword>